<evidence type="ECO:0000313" key="2">
    <source>
        <dbReference type="EMBL" id="HDQ99007.1"/>
    </source>
</evidence>
<evidence type="ECO:0000256" key="1">
    <source>
        <dbReference type="SAM" id="MobiDB-lite"/>
    </source>
</evidence>
<sequence length="390" mass="42096">MSFCVRVADGRWTVVDPGNTKERVDGVKLVTEAPEFLGLASPTRPMPRAAVVAPHSTSGRVVIVVDERGRIRFVACPEKAGDAELGGLMADLLAASGRLWRQPYEALAGPFEKQLGVTLADRVGERAGKGWSAETFKAGVKRSLQEGRFPVTVLTNDDGKPLQDMLGYLRNMNLDVSVLGYRCARGEGIEAVVPVSSTLPGTGLEPADGEAAPQTGKAEPPAAPRAVPGQVAHSEQHTPTVEFKARRTARPSGPGEPFPGDGVSPEQQKILAVLVKLDELGLFRHGFEYYVPGYEKRESAEGTIVVSVDENRWPFPRPDEVIVVVNTGMEHLAGYLRLSSEEIEDFLASLPRVQRKEHRGALLLKASTINEAEQLVNELRALKEVAGTGV</sequence>
<comment type="caution">
    <text evidence="2">The sequence shown here is derived from an EMBL/GenBank/DDBJ whole genome shotgun (WGS) entry which is preliminary data.</text>
</comment>
<dbReference type="AlphaFoldDB" id="A0A7V0XEF1"/>
<dbReference type="Proteomes" id="UP000885672">
    <property type="component" value="Unassembled WGS sequence"/>
</dbReference>
<reference evidence="2" key="1">
    <citation type="journal article" date="2020" name="mSystems">
        <title>Genome- and Community-Level Interaction Insights into Carbon Utilization and Element Cycling Functions of Hydrothermarchaeota in Hydrothermal Sediment.</title>
        <authorList>
            <person name="Zhou Z."/>
            <person name="Liu Y."/>
            <person name="Xu W."/>
            <person name="Pan J."/>
            <person name="Luo Z.H."/>
            <person name="Li M."/>
        </authorList>
    </citation>
    <scope>NUCLEOTIDE SEQUENCE [LARGE SCALE GENOMIC DNA]</scope>
    <source>
        <strain evidence="2">SpSt-1182</strain>
    </source>
</reference>
<gene>
    <name evidence="2" type="ORF">ENN51_01780</name>
</gene>
<dbReference type="EMBL" id="DSBX01000065">
    <property type="protein sequence ID" value="HDQ99007.1"/>
    <property type="molecule type" value="Genomic_DNA"/>
</dbReference>
<protein>
    <submittedName>
        <fullName evidence="2">Uncharacterized protein</fullName>
    </submittedName>
</protein>
<accession>A0A7V0XEF1</accession>
<proteinExistence type="predicted"/>
<feature type="region of interest" description="Disordered" evidence="1">
    <location>
        <begin position="198"/>
        <end position="263"/>
    </location>
</feature>
<name>A0A7V0XEF1_UNCW3</name>
<organism evidence="2">
    <name type="scientific">candidate division WOR-3 bacterium</name>
    <dbReference type="NCBI Taxonomy" id="2052148"/>
    <lineage>
        <taxon>Bacteria</taxon>
        <taxon>Bacteria division WOR-3</taxon>
    </lineage>
</organism>